<dbReference type="RefSeq" id="WP_232477984.1">
    <property type="nucleotide sequence ID" value="NZ_FCOX02000061.1"/>
</dbReference>
<dbReference type="PANTHER" id="PTHR33055:SF3">
    <property type="entry name" value="PUTATIVE TRANSPOSASE FOR IS117-RELATED"/>
    <property type="match status" value="1"/>
</dbReference>
<gene>
    <name evidence="2" type="ORF">AWB78_06881</name>
</gene>
<dbReference type="EMBL" id="FCOX02000061">
    <property type="protein sequence ID" value="SAL04272.1"/>
    <property type="molecule type" value="Genomic_DNA"/>
</dbReference>
<name>A0A158EBL2_9BURK</name>
<feature type="domain" description="Transposase IS116/IS110/IS902 C-terminal" evidence="1">
    <location>
        <begin position="246"/>
        <end position="298"/>
    </location>
</feature>
<dbReference type="GO" id="GO:0004803">
    <property type="term" value="F:transposase activity"/>
    <property type="evidence" value="ECO:0007669"/>
    <property type="project" value="InterPro"/>
</dbReference>
<dbReference type="GO" id="GO:0003677">
    <property type="term" value="F:DNA binding"/>
    <property type="evidence" value="ECO:0007669"/>
    <property type="project" value="InterPro"/>
</dbReference>
<proteinExistence type="predicted"/>
<dbReference type="Proteomes" id="UP000071859">
    <property type="component" value="Unassembled WGS sequence"/>
</dbReference>
<dbReference type="InterPro" id="IPR047650">
    <property type="entry name" value="Transpos_IS110"/>
</dbReference>
<dbReference type="Pfam" id="PF02371">
    <property type="entry name" value="Transposase_20"/>
    <property type="match status" value="1"/>
</dbReference>
<dbReference type="GO" id="GO:0006313">
    <property type="term" value="P:DNA transposition"/>
    <property type="evidence" value="ECO:0007669"/>
    <property type="project" value="InterPro"/>
</dbReference>
<protein>
    <submittedName>
        <fullName evidence="2">Transposase IS116/IS110/IS902 family protein</fullName>
    </submittedName>
</protein>
<evidence type="ECO:0000313" key="3">
    <source>
        <dbReference type="Proteomes" id="UP000071859"/>
    </source>
</evidence>
<dbReference type="PANTHER" id="PTHR33055">
    <property type="entry name" value="TRANSPOSASE FOR INSERTION SEQUENCE ELEMENT IS1111A"/>
    <property type="match status" value="1"/>
</dbReference>
<evidence type="ECO:0000259" key="1">
    <source>
        <dbReference type="Pfam" id="PF02371"/>
    </source>
</evidence>
<organism evidence="2 3">
    <name type="scientific">Caballeronia calidae</name>
    <dbReference type="NCBI Taxonomy" id="1777139"/>
    <lineage>
        <taxon>Bacteria</taxon>
        <taxon>Pseudomonadati</taxon>
        <taxon>Pseudomonadota</taxon>
        <taxon>Betaproteobacteria</taxon>
        <taxon>Burkholderiales</taxon>
        <taxon>Burkholderiaceae</taxon>
        <taxon>Caballeronia</taxon>
    </lineage>
</organism>
<dbReference type="InterPro" id="IPR003346">
    <property type="entry name" value="Transposase_20"/>
</dbReference>
<reference evidence="2" key="1">
    <citation type="submission" date="2016-01" db="EMBL/GenBank/DDBJ databases">
        <authorList>
            <person name="Peeters C."/>
        </authorList>
    </citation>
    <scope>NUCLEOTIDE SEQUENCE</scope>
    <source>
        <strain evidence="2">LMG 29321</strain>
    </source>
</reference>
<accession>A0A158EBL2</accession>
<keyword evidence="3" id="KW-1185">Reference proteome</keyword>
<evidence type="ECO:0000313" key="2">
    <source>
        <dbReference type="EMBL" id="SAL04272.1"/>
    </source>
</evidence>
<dbReference type="AlphaFoldDB" id="A0A158EBL2"/>
<comment type="caution">
    <text evidence="2">The sequence shown here is derived from an EMBL/GenBank/DDBJ whole genome shotgun (WGS) entry which is preliminary data.</text>
</comment>
<sequence>MSTTQFVPQDENMAIDVELYISFELGDRSWISTASDSRRGPSRYIVQGDDTAAVLDCVRRAKERCRLAPGAKVNSCYEAGRDGWWLHRWLTGQGIDNLVVDAAGIEVNRRARRAKTDRLDGDKLLTMLRRHHAGERVWSVLREPTPDQEDARRTHRELARLIQERVAHTNRIRSLLVLHNVGPQVIIGGRDWAQWWANHRGQTPAALCGEIERESAQLALVRQQTKMLEATRREELAEGKHPLVAQLAQLRAIGPKGAWVLVKEVFGWRRFANRREVAGCLGLTPTPYASGNSQIERSNKALAKPVTDERARYSSNWPGAGYACSPTAC</sequence>